<evidence type="ECO:0000256" key="5">
    <source>
        <dbReference type="ARBA" id="ARBA00022970"/>
    </source>
</evidence>
<dbReference type="PROSITE" id="PS00211">
    <property type="entry name" value="ABC_TRANSPORTER_1"/>
    <property type="match status" value="1"/>
</dbReference>
<gene>
    <name evidence="7" type="ORF">GO600_06170</name>
</gene>
<dbReference type="GO" id="GO:0005524">
    <property type="term" value="F:ATP binding"/>
    <property type="evidence" value="ECO:0007669"/>
    <property type="project" value="UniProtKB-KW"/>
</dbReference>
<dbReference type="Proteomes" id="UP001317488">
    <property type="component" value="Chromosome"/>
</dbReference>
<evidence type="ECO:0000256" key="3">
    <source>
        <dbReference type="ARBA" id="ARBA00022741"/>
    </source>
</evidence>
<keyword evidence="4 7" id="KW-0067">ATP-binding</keyword>
<dbReference type="InterPro" id="IPR003439">
    <property type="entry name" value="ABC_transporter-like_ATP-bd"/>
</dbReference>
<dbReference type="PROSITE" id="PS50893">
    <property type="entry name" value="ABC_TRANSPORTER_2"/>
    <property type="match status" value="1"/>
</dbReference>
<dbReference type="InterPro" id="IPR052156">
    <property type="entry name" value="BCAA_Transport_ATP-bd_LivF"/>
</dbReference>
<evidence type="ECO:0000259" key="6">
    <source>
        <dbReference type="PROSITE" id="PS50893"/>
    </source>
</evidence>
<protein>
    <submittedName>
        <fullName evidence="7">ATP-binding cassette domain-containing protein</fullName>
    </submittedName>
</protein>
<keyword evidence="2" id="KW-0813">Transport</keyword>
<feature type="domain" description="ABC transporter" evidence="6">
    <location>
        <begin position="2"/>
        <end position="232"/>
    </location>
</feature>
<accession>A0ABY7RPU2</accession>
<reference evidence="7 8" key="1">
    <citation type="submission" date="2019-12" db="EMBL/GenBank/DDBJ databases">
        <authorList>
            <person name="An T."/>
        </authorList>
    </citation>
    <scope>NUCLEOTIDE SEQUENCE [LARGE SCALE GENOMIC DNA]</scope>
    <source>
        <strain evidence="7 8">JCM 19900</strain>
    </source>
</reference>
<evidence type="ECO:0000313" key="8">
    <source>
        <dbReference type="Proteomes" id="UP001317488"/>
    </source>
</evidence>
<dbReference type="InterPro" id="IPR027417">
    <property type="entry name" value="P-loop_NTPase"/>
</dbReference>
<dbReference type="SMART" id="SM00382">
    <property type="entry name" value="AAA"/>
    <property type="match status" value="1"/>
</dbReference>
<evidence type="ECO:0000256" key="4">
    <source>
        <dbReference type="ARBA" id="ARBA00022840"/>
    </source>
</evidence>
<dbReference type="PANTHER" id="PTHR43820:SF4">
    <property type="entry name" value="HIGH-AFFINITY BRANCHED-CHAIN AMINO ACID TRANSPORT ATP-BINDING PROTEIN LIVF"/>
    <property type="match status" value="1"/>
</dbReference>
<proteinExistence type="inferred from homology"/>
<dbReference type="PANTHER" id="PTHR43820">
    <property type="entry name" value="HIGH-AFFINITY BRANCHED-CHAIN AMINO ACID TRANSPORT ATP-BINDING PROTEIN LIVF"/>
    <property type="match status" value="1"/>
</dbReference>
<dbReference type="SUPFAM" id="SSF52540">
    <property type="entry name" value="P-loop containing nucleoside triphosphate hydrolases"/>
    <property type="match status" value="1"/>
</dbReference>
<evidence type="ECO:0000313" key="7">
    <source>
        <dbReference type="EMBL" id="WCM39714.1"/>
    </source>
</evidence>
<dbReference type="Pfam" id="PF00005">
    <property type="entry name" value="ABC_tran"/>
    <property type="match status" value="1"/>
</dbReference>
<dbReference type="EMBL" id="CP046617">
    <property type="protein sequence ID" value="WCM39714.1"/>
    <property type="molecule type" value="Genomic_DNA"/>
</dbReference>
<evidence type="ECO:0000256" key="2">
    <source>
        <dbReference type="ARBA" id="ARBA00022448"/>
    </source>
</evidence>
<dbReference type="InterPro" id="IPR017871">
    <property type="entry name" value="ABC_transporter-like_CS"/>
</dbReference>
<keyword evidence="8" id="KW-1185">Reference proteome</keyword>
<dbReference type="CDD" id="cd03224">
    <property type="entry name" value="ABC_TM1139_LivF_branched"/>
    <property type="match status" value="1"/>
</dbReference>
<organism evidence="7 8">
    <name type="scientific">Thermus antranikianii</name>
    <dbReference type="NCBI Taxonomy" id="88190"/>
    <lineage>
        <taxon>Bacteria</taxon>
        <taxon>Thermotogati</taxon>
        <taxon>Deinococcota</taxon>
        <taxon>Deinococci</taxon>
        <taxon>Thermales</taxon>
        <taxon>Thermaceae</taxon>
        <taxon>Thermus</taxon>
    </lineage>
</organism>
<dbReference type="Gene3D" id="3.40.50.300">
    <property type="entry name" value="P-loop containing nucleotide triphosphate hydrolases"/>
    <property type="match status" value="1"/>
</dbReference>
<keyword evidence="5" id="KW-0029">Amino-acid transport</keyword>
<name>A0ABY7RPU2_9DEIN</name>
<dbReference type="InterPro" id="IPR003593">
    <property type="entry name" value="AAA+_ATPase"/>
</dbReference>
<comment type="similarity">
    <text evidence="1">Belongs to the ABC transporter superfamily.</text>
</comment>
<sequence length="233" mass="25837">MLEVHRLEAGYGPFQVISDVSLVVRPGEMVALLGPNGAGKTTLLKALMGLTWRRGKIVFQGKSIEHLPPHRIAHLGIAIVLEGRSLFPEMTVYENLLVGAYRPMARQRFKERLSEVYTLFPILKNREKQLAGTLSGGEQQMLAIARALMSAPKLLLVDEPTLGLAPRLGTELLRLLSNLKAEVPILLAEQNVALTLELADRVYVLEEGRVVLEGPAKDMLQDTRVRESYLGIR</sequence>
<evidence type="ECO:0000256" key="1">
    <source>
        <dbReference type="ARBA" id="ARBA00005417"/>
    </source>
</evidence>
<keyword evidence="3" id="KW-0547">Nucleotide-binding</keyword>